<dbReference type="AlphaFoldDB" id="A0A1Y3EFC0"/>
<evidence type="ECO:0000256" key="3">
    <source>
        <dbReference type="ARBA" id="ARBA00022801"/>
    </source>
</evidence>
<dbReference type="GO" id="GO:0006508">
    <property type="term" value="P:proteolysis"/>
    <property type="evidence" value="ECO:0007669"/>
    <property type="project" value="UniProtKB-KW"/>
</dbReference>
<sequence length="520" mass="58762">MWLLGKIGILKDKNVASPQINTSGTALSERQRSVTNLNQSLIVNSGITHNSSNSAPSFRDEYSLTCEEENTDDSVLNSSCQSSVRTEYEKFNNTKESFLNYSKCSNVGEDEFSYSSSKVNLSPRFAPKNNCASKIVGTSFSALEDRSDDEGDFEMHVKTEEPPVGDKFIILNVINRPVRRIIFSLFATVRSKNFTIMSIQANLLHQNRQKSQYFSCEESSESEITKEPNQNEKSLLKGASNGDALSSFDFLPEKSTGRLMSLFNDTLSNTFSSKIGELRNDLSRIFANLFKRHDTLKTVSNGSIGSFTARPFPRFQVLSIKSHEYRELTAEEAQMVKKAWQEKNSDKILSSGFGIDIRPNDLKTLAGVYVFNSFFCLKLSRSGFDGVKRWTRNVNIFNHDFLFIPVHSSAHWTLATIDFRKKTVLHYDSLGGSNATLLRSLKEYLCQESKAKGHDLHIDQWTFSNAEGVPRQGNFNDCGVFVCKFADYLSRDAELSFNQSHMANFRLCMAYEILNKQLIC</sequence>
<evidence type="ECO:0000259" key="6">
    <source>
        <dbReference type="PROSITE" id="PS50600"/>
    </source>
</evidence>
<dbReference type="EMBL" id="LVZM01014068">
    <property type="protein sequence ID" value="OUC43834.1"/>
    <property type="molecule type" value="Genomic_DNA"/>
</dbReference>
<evidence type="ECO:0000256" key="2">
    <source>
        <dbReference type="ARBA" id="ARBA00022670"/>
    </source>
</evidence>
<proteinExistence type="inferred from homology"/>
<keyword evidence="2 7" id="KW-0645">Protease</keyword>
<organism evidence="7 8">
    <name type="scientific">Trichinella nativa</name>
    <dbReference type="NCBI Taxonomy" id="6335"/>
    <lineage>
        <taxon>Eukaryota</taxon>
        <taxon>Metazoa</taxon>
        <taxon>Ecdysozoa</taxon>
        <taxon>Nematoda</taxon>
        <taxon>Enoplea</taxon>
        <taxon>Dorylaimia</taxon>
        <taxon>Trichinellida</taxon>
        <taxon>Trichinellidae</taxon>
        <taxon>Trichinella</taxon>
    </lineage>
</organism>
<dbReference type="Gene3D" id="3.40.395.10">
    <property type="entry name" value="Adenoviral Proteinase, Chain A"/>
    <property type="match status" value="1"/>
</dbReference>
<evidence type="ECO:0000256" key="1">
    <source>
        <dbReference type="ARBA" id="ARBA00005234"/>
    </source>
</evidence>
<dbReference type="GO" id="GO:0016926">
    <property type="term" value="P:protein desumoylation"/>
    <property type="evidence" value="ECO:0007669"/>
    <property type="project" value="TreeGrafter"/>
</dbReference>
<dbReference type="SUPFAM" id="SSF54001">
    <property type="entry name" value="Cysteine proteinases"/>
    <property type="match status" value="1"/>
</dbReference>
<evidence type="ECO:0000256" key="4">
    <source>
        <dbReference type="ARBA" id="ARBA00022807"/>
    </source>
</evidence>
<comment type="similarity">
    <text evidence="1">Belongs to the peptidase C48 family.</text>
</comment>
<dbReference type="InterPro" id="IPR038765">
    <property type="entry name" value="Papain-like_cys_pep_sf"/>
</dbReference>
<protein>
    <submittedName>
        <fullName evidence="7">Ulp1 protease family, catalytic domain protein</fullName>
    </submittedName>
</protein>
<name>A0A1Y3EFC0_9BILA</name>
<reference evidence="7 8" key="1">
    <citation type="submission" date="2015-04" db="EMBL/GenBank/DDBJ databases">
        <title>Draft genome of the roundworm Trichinella nativa.</title>
        <authorList>
            <person name="Mitreva M."/>
        </authorList>
    </citation>
    <scope>NUCLEOTIDE SEQUENCE [LARGE SCALE GENOMIC DNA]</scope>
    <source>
        <strain evidence="7 8">ISS45</strain>
    </source>
</reference>
<feature type="region of interest" description="Disordered" evidence="5">
    <location>
        <begin position="219"/>
        <end position="238"/>
    </location>
</feature>
<keyword evidence="3" id="KW-0378">Hydrolase</keyword>
<dbReference type="Proteomes" id="UP000243006">
    <property type="component" value="Unassembled WGS sequence"/>
</dbReference>
<dbReference type="PROSITE" id="PS50600">
    <property type="entry name" value="ULP_PROTEASE"/>
    <property type="match status" value="1"/>
</dbReference>
<dbReference type="PANTHER" id="PTHR12606:SF141">
    <property type="entry name" value="GH15225P-RELATED"/>
    <property type="match status" value="1"/>
</dbReference>
<comment type="caution">
    <text evidence="7">The sequence shown here is derived from an EMBL/GenBank/DDBJ whole genome shotgun (WGS) entry which is preliminary data.</text>
</comment>
<evidence type="ECO:0000313" key="7">
    <source>
        <dbReference type="EMBL" id="OUC43834.1"/>
    </source>
</evidence>
<dbReference type="Pfam" id="PF02902">
    <property type="entry name" value="Peptidase_C48"/>
    <property type="match status" value="1"/>
</dbReference>
<dbReference type="PANTHER" id="PTHR12606">
    <property type="entry name" value="SENTRIN/SUMO-SPECIFIC PROTEASE"/>
    <property type="match status" value="1"/>
</dbReference>
<evidence type="ECO:0000313" key="8">
    <source>
        <dbReference type="Proteomes" id="UP000243006"/>
    </source>
</evidence>
<dbReference type="InterPro" id="IPR003653">
    <property type="entry name" value="Peptidase_C48_C"/>
</dbReference>
<dbReference type="GO" id="GO:0016929">
    <property type="term" value="F:deSUMOylase activity"/>
    <property type="evidence" value="ECO:0007669"/>
    <property type="project" value="TreeGrafter"/>
</dbReference>
<accession>A0A1Y3EFC0</accession>
<evidence type="ECO:0000256" key="5">
    <source>
        <dbReference type="SAM" id="MobiDB-lite"/>
    </source>
</evidence>
<feature type="domain" description="Ubiquitin-like protease family profile" evidence="6">
    <location>
        <begin position="318"/>
        <end position="489"/>
    </location>
</feature>
<gene>
    <name evidence="7" type="ORF">D917_09488</name>
</gene>
<dbReference type="GO" id="GO:0005634">
    <property type="term" value="C:nucleus"/>
    <property type="evidence" value="ECO:0007669"/>
    <property type="project" value="TreeGrafter"/>
</dbReference>
<keyword evidence="4" id="KW-0788">Thiol protease</keyword>